<dbReference type="EMBL" id="JBGNUJ010000002">
    <property type="protein sequence ID" value="KAL3965031.1"/>
    <property type="molecule type" value="Genomic_DNA"/>
</dbReference>
<reference evidence="1" key="1">
    <citation type="submission" date="2024-12" db="EMBL/GenBank/DDBJ databases">
        <title>Comparative genomics and development of molecular markers within Purpureocillium lilacinum and among Purpureocillium species.</title>
        <authorList>
            <person name="Yeh Z.-Y."/>
            <person name="Ni N.-T."/>
            <person name="Lo P.-H."/>
            <person name="Mushyakhwo K."/>
            <person name="Lin C.-F."/>
            <person name="Nai Y.-S."/>
        </authorList>
    </citation>
    <scope>NUCLEOTIDE SEQUENCE</scope>
    <source>
        <strain evidence="1">NCHU-NPUST-175</strain>
    </source>
</reference>
<accession>A0ACC4E986</accession>
<organism evidence="1 2">
    <name type="scientific">Purpureocillium lilacinum</name>
    <name type="common">Paecilomyces lilacinus</name>
    <dbReference type="NCBI Taxonomy" id="33203"/>
    <lineage>
        <taxon>Eukaryota</taxon>
        <taxon>Fungi</taxon>
        <taxon>Dikarya</taxon>
        <taxon>Ascomycota</taxon>
        <taxon>Pezizomycotina</taxon>
        <taxon>Sordariomycetes</taxon>
        <taxon>Hypocreomycetidae</taxon>
        <taxon>Hypocreales</taxon>
        <taxon>Ophiocordycipitaceae</taxon>
        <taxon>Purpureocillium</taxon>
    </lineage>
</organism>
<keyword evidence="2" id="KW-1185">Reference proteome</keyword>
<gene>
    <name evidence="1" type="ORF">ACCO45_002035</name>
</gene>
<name>A0ACC4E986_PURLI</name>
<evidence type="ECO:0000313" key="1">
    <source>
        <dbReference type="EMBL" id="KAL3965031.1"/>
    </source>
</evidence>
<comment type="caution">
    <text evidence="1">The sequence shown here is derived from an EMBL/GenBank/DDBJ whole genome shotgun (WGS) entry which is preliminary data.</text>
</comment>
<sequence>MRGTRARTAAGGPPAAAAYTCGVETAQGARTSRPKRSACPVSKYEFSTLFANSPCCKPSIRAPSARRGLTRAGAGPLRPADGSHCPAPRIASPAGAAHVIASIAKCRIARIGGPLGAAPVVCRVSFPEAFADFRVWTGERNAVCSIRWVDDRAGSADICDGKLRRLRGAVTVNRPQATRRAVPGTGDALSQQSRQRRDGVTGRGIAGRGGVDKAVSLPLPVHKAPRDGAVPSHKVGRESKLACWPSLCSHRSQPDRHTGTGLPRAAGVCDVDVQAGRGEGQIGYGAARHASRKSRRRPIPKAQ</sequence>
<evidence type="ECO:0000313" key="2">
    <source>
        <dbReference type="Proteomes" id="UP001638806"/>
    </source>
</evidence>
<dbReference type="Proteomes" id="UP001638806">
    <property type="component" value="Unassembled WGS sequence"/>
</dbReference>
<proteinExistence type="predicted"/>
<protein>
    <submittedName>
        <fullName evidence="1">Uncharacterized protein</fullName>
    </submittedName>
</protein>